<comment type="caution">
    <text evidence="2">The sequence shown here is derived from an EMBL/GenBank/DDBJ whole genome shotgun (WGS) entry which is preliminary data.</text>
</comment>
<dbReference type="AlphaFoldDB" id="A0A9P6MHZ1"/>
<dbReference type="Pfam" id="PF25377">
    <property type="entry name" value="DUF7886"/>
    <property type="match status" value="1"/>
</dbReference>
<dbReference type="Proteomes" id="UP000703661">
    <property type="component" value="Unassembled WGS sequence"/>
</dbReference>
<feature type="non-terminal residue" evidence="2">
    <location>
        <position position="154"/>
    </location>
</feature>
<feature type="domain" description="DUF7886" evidence="1">
    <location>
        <begin position="26"/>
        <end position="150"/>
    </location>
</feature>
<name>A0A9P6MHZ1_9FUNG</name>
<reference evidence="2" key="1">
    <citation type="journal article" date="2020" name="Fungal Divers.">
        <title>Resolving the Mortierellaceae phylogeny through synthesis of multi-gene phylogenetics and phylogenomics.</title>
        <authorList>
            <person name="Vandepol N."/>
            <person name="Liber J."/>
            <person name="Desiro A."/>
            <person name="Na H."/>
            <person name="Kennedy M."/>
            <person name="Barry K."/>
            <person name="Grigoriev I.V."/>
            <person name="Miller A.N."/>
            <person name="O'Donnell K."/>
            <person name="Stajich J.E."/>
            <person name="Bonito G."/>
        </authorList>
    </citation>
    <scope>NUCLEOTIDE SEQUENCE</scope>
    <source>
        <strain evidence="2">NRRL 2769</strain>
    </source>
</reference>
<dbReference type="EMBL" id="JAAAID010002971">
    <property type="protein sequence ID" value="KAG0002169.1"/>
    <property type="molecule type" value="Genomic_DNA"/>
</dbReference>
<dbReference type="PANTHER" id="PTHR47915:SF1">
    <property type="entry name" value="SI:DKEY-19B23.7"/>
    <property type="match status" value="1"/>
</dbReference>
<keyword evidence="3" id="KW-1185">Reference proteome</keyword>
<evidence type="ECO:0000259" key="1">
    <source>
        <dbReference type="Pfam" id="PF25377"/>
    </source>
</evidence>
<sequence length="154" mass="17622">PTNVLSTRTLRSLKLSSPKPTPPPMSPIDTELEKDETRATFLVTGYPRYKCPYVWLRSNHKRLIQNTNDQKVEPNDPLKLSTISAWRTDDVRLWDIMAEIITLTLSPSPVNPFRINHAYFEALPLEECVIATGAMVDFLQRVYMKDTPYTNAGE</sequence>
<evidence type="ECO:0000313" key="2">
    <source>
        <dbReference type="EMBL" id="KAG0002169.1"/>
    </source>
</evidence>
<evidence type="ECO:0000313" key="3">
    <source>
        <dbReference type="Proteomes" id="UP000703661"/>
    </source>
</evidence>
<organism evidence="2 3">
    <name type="scientific">Entomortierella chlamydospora</name>
    <dbReference type="NCBI Taxonomy" id="101097"/>
    <lineage>
        <taxon>Eukaryota</taxon>
        <taxon>Fungi</taxon>
        <taxon>Fungi incertae sedis</taxon>
        <taxon>Mucoromycota</taxon>
        <taxon>Mortierellomycotina</taxon>
        <taxon>Mortierellomycetes</taxon>
        <taxon>Mortierellales</taxon>
        <taxon>Mortierellaceae</taxon>
        <taxon>Entomortierella</taxon>
    </lineage>
</organism>
<proteinExistence type="predicted"/>
<protein>
    <recommendedName>
        <fullName evidence="1">DUF7886 domain-containing protein</fullName>
    </recommendedName>
</protein>
<dbReference type="InterPro" id="IPR057208">
    <property type="entry name" value="DUF7886"/>
</dbReference>
<dbReference type="PANTHER" id="PTHR47915">
    <property type="entry name" value="SI:DKEY-19B23.7"/>
    <property type="match status" value="1"/>
</dbReference>
<gene>
    <name evidence="2" type="ORF">BGZ80_006019</name>
</gene>
<accession>A0A9P6MHZ1</accession>